<comment type="caution">
    <text evidence="2">The sequence shown here is derived from an EMBL/GenBank/DDBJ whole genome shotgun (WGS) entry which is preliminary data.</text>
</comment>
<dbReference type="RefSeq" id="WP_189979543.1">
    <property type="nucleotide sequence ID" value="NZ_BNBF01000003.1"/>
</dbReference>
<feature type="transmembrane region" description="Helical" evidence="1">
    <location>
        <begin position="80"/>
        <end position="99"/>
    </location>
</feature>
<reference evidence="3" key="1">
    <citation type="journal article" date="2019" name="Int. J. Syst. Evol. Microbiol.">
        <title>The Global Catalogue of Microorganisms (GCM) 10K type strain sequencing project: providing services to taxonomists for standard genome sequencing and annotation.</title>
        <authorList>
            <consortium name="The Broad Institute Genomics Platform"/>
            <consortium name="The Broad Institute Genome Sequencing Center for Infectious Disease"/>
            <person name="Wu L."/>
            <person name="Ma J."/>
        </authorList>
    </citation>
    <scope>NUCLEOTIDE SEQUENCE [LARGE SCALE GENOMIC DNA]</scope>
    <source>
        <strain evidence="3">JCM 4253</strain>
    </source>
</reference>
<keyword evidence="1" id="KW-0812">Transmembrane</keyword>
<gene>
    <name evidence="2" type="ORF">GCM10018980_15600</name>
</gene>
<evidence type="ECO:0000313" key="3">
    <source>
        <dbReference type="Proteomes" id="UP000619355"/>
    </source>
</evidence>
<evidence type="ECO:0000256" key="1">
    <source>
        <dbReference type="SAM" id="Phobius"/>
    </source>
</evidence>
<protein>
    <submittedName>
        <fullName evidence="2">Uncharacterized protein</fullName>
    </submittedName>
</protein>
<dbReference type="AlphaFoldDB" id="A0A919C3B3"/>
<sequence>MAYLMRAARTAVVAAVVTFGSCKLLESVEALLDHLTAADSDRNALAGVPYYWAADAAVVVLYPFALWAGLRLARVRGNHLAVVVGFFTWVTLMLQHLGFSTPGNAVRFAVHVLLTAAASLLQGALKPAGTQPKGPVP</sequence>
<proteinExistence type="predicted"/>
<name>A0A919C3B3_9ACTN</name>
<keyword evidence="1" id="KW-0472">Membrane</keyword>
<dbReference type="Proteomes" id="UP000619355">
    <property type="component" value="Unassembled WGS sequence"/>
</dbReference>
<dbReference type="PROSITE" id="PS51257">
    <property type="entry name" value="PROKAR_LIPOPROTEIN"/>
    <property type="match status" value="1"/>
</dbReference>
<dbReference type="EMBL" id="BNBF01000003">
    <property type="protein sequence ID" value="GHG40883.1"/>
    <property type="molecule type" value="Genomic_DNA"/>
</dbReference>
<feature type="transmembrane region" description="Helical" evidence="1">
    <location>
        <begin position="51"/>
        <end position="73"/>
    </location>
</feature>
<organism evidence="2 3">
    <name type="scientific">Streptomyces capoamus</name>
    <dbReference type="NCBI Taxonomy" id="68183"/>
    <lineage>
        <taxon>Bacteria</taxon>
        <taxon>Bacillati</taxon>
        <taxon>Actinomycetota</taxon>
        <taxon>Actinomycetes</taxon>
        <taxon>Kitasatosporales</taxon>
        <taxon>Streptomycetaceae</taxon>
        <taxon>Streptomyces</taxon>
    </lineage>
</organism>
<keyword evidence="1" id="KW-1133">Transmembrane helix</keyword>
<evidence type="ECO:0000313" key="2">
    <source>
        <dbReference type="EMBL" id="GHG40883.1"/>
    </source>
</evidence>
<accession>A0A919C3B3</accession>
<keyword evidence="3" id="KW-1185">Reference proteome</keyword>